<dbReference type="EMBL" id="CAJNOE010000015">
    <property type="protein sequence ID" value="CAF0732982.1"/>
    <property type="molecule type" value="Genomic_DNA"/>
</dbReference>
<dbReference type="EMBL" id="CAJOBB010001076">
    <property type="protein sequence ID" value="CAF3804280.1"/>
    <property type="molecule type" value="Genomic_DNA"/>
</dbReference>
<evidence type="ECO:0000313" key="5">
    <source>
        <dbReference type="EMBL" id="CAF4149764.1"/>
    </source>
</evidence>
<accession>A0A819Y1G4</accession>
<dbReference type="Proteomes" id="UP000663860">
    <property type="component" value="Unassembled WGS sequence"/>
</dbReference>
<evidence type="ECO:0000313" key="3">
    <source>
        <dbReference type="EMBL" id="CAF0733016.1"/>
    </source>
</evidence>
<evidence type="ECO:0000313" key="2">
    <source>
        <dbReference type="EMBL" id="CAF0732982.1"/>
    </source>
</evidence>
<name>A0A819Y1G4_9BILA</name>
<organism evidence="5 6">
    <name type="scientific">Adineta steineri</name>
    <dbReference type="NCBI Taxonomy" id="433720"/>
    <lineage>
        <taxon>Eukaryota</taxon>
        <taxon>Metazoa</taxon>
        <taxon>Spiralia</taxon>
        <taxon>Gnathifera</taxon>
        <taxon>Rotifera</taxon>
        <taxon>Eurotatoria</taxon>
        <taxon>Bdelloidea</taxon>
        <taxon>Adinetida</taxon>
        <taxon>Adinetidae</taxon>
        <taxon>Adineta</taxon>
    </lineage>
</organism>
<dbReference type="EMBL" id="CAJNOE010000015">
    <property type="protein sequence ID" value="CAF0733016.1"/>
    <property type="molecule type" value="Genomic_DNA"/>
</dbReference>
<protein>
    <submittedName>
        <fullName evidence="5">Uncharacterized protein</fullName>
    </submittedName>
</protein>
<sequence>MTKAILFVLLLISIYRINASIPLSTLKSDAKELTSIFKEFINIPTFGNFIKRYGANICNYMKKCCPGLRSDFSSLVGNFTFESECSRHENFMAKGSRGVQCLMIKNEYYQMKRNPIVNQSAPLFSNDEQTVAYDSLVSTTYRKVCSQIEVEHYTCTTDDLSTHQSCNLKVLQKVSEDYGTKYYKRFVKHWKTTAIKDNQKLTEYFSKH</sequence>
<dbReference type="AlphaFoldDB" id="A0A819Y1G4"/>
<comment type="caution">
    <text evidence="5">The sequence shown here is derived from an EMBL/GenBank/DDBJ whole genome shotgun (WGS) entry which is preliminary data.</text>
</comment>
<proteinExistence type="predicted"/>
<evidence type="ECO:0000313" key="6">
    <source>
        <dbReference type="Proteomes" id="UP000663881"/>
    </source>
</evidence>
<keyword evidence="1" id="KW-0732">Signal</keyword>
<dbReference type="Proteomes" id="UP000663868">
    <property type="component" value="Unassembled WGS sequence"/>
</dbReference>
<reference evidence="5" key="1">
    <citation type="submission" date="2021-02" db="EMBL/GenBank/DDBJ databases">
        <authorList>
            <person name="Nowell W R."/>
        </authorList>
    </citation>
    <scope>NUCLEOTIDE SEQUENCE</scope>
</reference>
<feature type="signal peptide" evidence="1">
    <location>
        <begin position="1"/>
        <end position="19"/>
    </location>
</feature>
<evidence type="ECO:0000313" key="4">
    <source>
        <dbReference type="EMBL" id="CAF3804280.1"/>
    </source>
</evidence>
<feature type="chain" id="PRO_5036236407" evidence="1">
    <location>
        <begin position="20"/>
        <end position="208"/>
    </location>
</feature>
<dbReference type="Proteomes" id="UP000663881">
    <property type="component" value="Unassembled WGS sequence"/>
</dbReference>
<dbReference type="EMBL" id="CAJOAY010006753">
    <property type="protein sequence ID" value="CAF4149764.1"/>
    <property type="molecule type" value="Genomic_DNA"/>
</dbReference>
<evidence type="ECO:0000256" key="1">
    <source>
        <dbReference type="SAM" id="SignalP"/>
    </source>
</evidence>
<gene>
    <name evidence="2" type="ORF">IZO911_LOCUS3003</name>
    <name evidence="3" type="ORF">IZO911_LOCUS3006</name>
    <name evidence="4" type="ORF">KXQ929_LOCUS17229</name>
    <name evidence="5" type="ORF">OKA104_LOCUS38187</name>
</gene>